<dbReference type="Proteomes" id="UP000041254">
    <property type="component" value="Unassembled WGS sequence"/>
</dbReference>
<evidence type="ECO:0000313" key="2">
    <source>
        <dbReference type="EMBL" id="CEM09982.1"/>
    </source>
</evidence>
<dbReference type="AlphaFoldDB" id="A0A0G4FBH8"/>
<dbReference type="InParanoid" id="A0A0G4FBH8"/>
<sequence length="558" mass="61551">MEVEAAPSPGEAGPPEFADLEDAGPLLLVSRFLTARELLHAFYLVSRRMQRAATDAQLWTAVDTGALGLTIRQQKVLLNRLDDACYRQMRRLVLAGHEGVEHVAAGVRDVLQTCQLQRFSCPGLLDSDQGPLLLSYLSQLPNLHTLEVARHPEWVDNTPPVPMAPAPAPMALVMRRYTQCVWPADDGLFQQLVYVNISGLALPMTDNRDRSRLMELLLRLPRLEEINARPPHSRPEELYLARRCNMRAVTRQMSRALLDQFAAIKEAERRDGAAARRHVRVNMFNDGRLPRRIVILCTQCKRVLFHCEGTYAIARGSQPHIDIELYVFGDTVIRTNVVGGLFNQKYAKSCASKCHERHHLYLLADEESPIETHGFTYGVACGPSLAIFASTNDHHPSPPASATTSISTITASAHQHQQQQQPEVPAIRLERSAASLIGPRGLYVSDDELRSGRDEFAAFLQVAGSASAVRRYDAAAPLAPGLLWALQAVQLLGGGGDGGGGGGGDDGAHVQNLNDLVGGDMFDDDDEDDLDDIDEDEWPFMLDDDEDDGHHFEEEENG</sequence>
<keyword evidence="3" id="KW-1185">Reference proteome</keyword>
<organism evidence="2 3">
    <name type="scientific">Vitrella brassicaformis (strain CCMP3155)</name>
    <dbReference type="NCBI Taxonomy" id="1169540"/>
    <lineage>
        <taxon>Eukaryota</taxon>
        <taxon>Sar</taxon>
        <taxon>Alveolata</taxon>
        <taxon>Colpodellida</taxon>
        <taxon>Vitrellaceae</taxon>
        <taxon>Vitrella</taxon>
    </lineage>
</organism>
<name>A0A0G4FBH8_VITBC</name>
<protein>
    <submittedName>
        <fullName evidence="2">Uncharacterized protein</fullName>
    </submittedName>
</protein>
<dbReference type="InterPro" id="IPR032675">
    <property type="entry name" value="LRR_dom_sf"/>
</dbReference>
<dbReference type="Gene3D" id="3.80.10.10">
    <property type="entry name" value="Ribonuclease Inhibitor"/>
    <property type="match status" value="1"/>
</dbReference>
<feature type="region of interest" description="Disordered" evidence="1">
    <location>
        <begin position="392"/>
        <end position="424"/>
    </location>
</feature>
<gene>
    <name evidence="2" type="ORF">Vbra_8960</name>
</gene>
<proteinExistence type="predicted"/>
<feature type="compositionally biased region" description="Basic and acidic residues" evidence="1">
    <location>
        <begin position="548"/>
        <end position="558"/>
    </location>
</feature>
<dbReference type="VEuPathDB" id="CryptoDB:Vbra_8960"/>
<reference evidence="2 3" key="1">
    <citation type="submission" date="2014-11" db="EMBL/GenBank/DDBJ databases">
        <authorList>
            <person name="Zhu J."/>
            <person name="Qi W."/>
            <person name="Song R."/>
        </authorList>
    </citation>
    <scope>NUCLEOTIDE SEQUENCE [LARGE SCALE GENOMIC DNA]</scope>
</reference>
<feature type="region of interest" description="Disordered" evidence="1">
    <location>
        <begin position="497"/>
        <end position="558"/>
    </location>
</feature>
<dbReference type="EMBL" id="CDMY01000398">
    <property type="protein sequence ID" value="CEM09982.1"/>
    <property type="molecule type" value="Genomic_DNA"/>
</dbReference>
<evidence type="ECO:0000313" key="3">
    <source>
        <dbReference type="Proteomes" id="UP000041254"/>
    </source>
</evidence>
<evidence type="ECO:0000256" key="1">
    <source>
        <dbReference type="SAM" id="MobiDB-lite"/>
    </source>
</evidence>
<feature type="compositionally biased region" description="Low complexity" evidence="1">
    <location>
        <begin position="400"/>
        <end position="421"/>
    </location>
</feature>
<accession>A0A0G4FBH8</accession>
<feature type="compositionally biased region" description="Acidic residues" evidence="1">
    <location>
        <begin position="521"/>
        <end position="547"/>
    </location>
</feature>